<feature type="compositionally biased region" description="Polar residues" evidence="1">
    <location>
        <begin position="198"/>
        <end position="211"/>
    </location>
</feature>
<dbReference type="Gene3D" id="3.40.50.2300">
    <property type="match status" value="2"/>
</dbReference>
<protein>
    <recommendedName>
        <fullName evidence="5">ABC transporter substrate-binding protein PnrA-like domain-containing protein</fullName>
    </recommendedName>
</protein>
<evidence type="ECO:0000256" key="2">
    <source>
        <dbReference type="SAM" id="SignalP"/>
    </source>
</evidence>
<evidence type="ECO:0000313" key="3">
    <source>
        <dbReference type="EMBL" id="MCX7568596.1"/>
    </source>
</evidence>
<gene>
    <name evidence="3" type="ORF">OS242_01260</name>
</gene>
<feature type="region of interest" description="Disordered" evidence="1">
    <location>
        <begin position="196"/>
        <end position="219"/>
    </location>
</feature>
<keyword evidence="2" id="KW-0732">Signal</keyword>
<reference evidence="3 4" key="1">
    <citation type="submission" date="2022-11" db="EMBL/GenBank/DDBJ databases">
        <title>Study of microbial diversity in lake waters.</title>
        <authorList>
            <person name="Zhang J."/>
        </authorList>
    </citation>
    <scope>NUCLEOTIDE SEQUENCE [LARGE SCALE GENOMIC DNA]</scope>
    <source>
        <strain evidence="3 4">DT12</strain>
    </source>
</reference>
<evidence type="ECO:0000313" key="4">
    <source>
        <dbReference type="Proteomes" id="UP001208017"/>
    </source>
</evidence>
<dbReference type="EMBL" id="JAPMLT010000001">
    <property type="protein sequence ID" value="MCX7568596.1"/>
    <property type="molecule type" value="Genomic_DNA"/>
</dbReference>
<organism evidence="3 4">
    <name type="scientific">Tumebacillus lacus</name>
    <dbReference type="NCBI Taxonomy" id="2995335"/>
    <lineage>
        <taxon>Bacteria</taxon>
        <taxon>Bacillati</taxon>
        <taxon>Bacillota</taxon>
        <taxon>Bacilli</taxon>
        <taxon>Bacillales</taxon>
        <taxon>Alicyclobacillaceae</taxon>
        <taxon>Tumebacillus</taxon>
    </lineage>
</organism>
<keyword evidence="4" id="KW-1185">Reference proteome</keyword>
<comment type="caution">
    <text evidence="3">The sequence shown here is derived from an EMBL/GenBank/DDBJ whole genome shotgun (WGS) entry which is preliminary data.</text>
</comment>
<accession>A0ABT3WZ48</accession>
<dbReference type="RefSeq" id="WP_267149838.1">
    <property type="nucleotide sequence ID" value="NZ_JAPMLT010000001.1"/>
</dbReference>
<dbReference type="PROSITE" id="PS51257">
    <property type="entry name" value="PROKAR_LIPOPROTEIN"/>
    <property type="match status" value="1"/>
</dbReference>
<name>A0ABT3WZ48_9BACL</name>
<proteinExistence type="predicted"/>
<evidence type="ECO:0008006" key="5">
    <source>
        <dbReference type="Google" id="ProtNLM"/>
    </source>
</evidence>
<feature type="signal peptide" evidence="2">
    <location>
        <begin position="1"/>
        <end position="24"/>
    </location>
</feature>
<dbReference type="Proteomes" id="UP001208017">
    <property type="component" value="Unassembled WGS sequence"/>
</dbReference>
<feature type="chain" id="PRO_5046075289" description="ABC transporter substrate-binding protein PnrA-like domain-containing protein" evidence="2">
    <location>
        <begin position="25"/>
        <end position="341"/>
    </location>
</feature>
<sequence length="341" mass="36708">MKTYTGRGLLAALLIAVMMTGCHKPTFDHLESKETKWSLAVIAAAGDEAENNALQAAVNKTAQEKSVTAQVRFVKPEEAAAALEQTAQMQGLDLVVLGTPVDNLADVAAKHPQLRFAVAGEGATEGTNVRRVALERKQLLFLAGFLAAEANKQSSEPITVLVDKVRPATDPDWQMILAGVIYGGRKDAPVQVPASAFAPQQESSRTGTQPRTPQPKLSGRGLIFLDSTERTAPESAFAAMRSKGMVLIRTDQDSRPITLQERVAALPATVLDSMIGEEAGVLTSGRWAGDQTAALKQKNQYDLRLPELFADRGLATRLEQIEELLAAGRVQPESFLSARRD</sequence>
<evidence type="ECO:0000256" key="1">
    <source>
        <dbReference type="SAM" id="MobiDB-lite"/>
    </source>
</evidence>